<feature type="non-terminal residue" evidence="1">
    <location>
        <position position="1"/>
    </location>
</feature>
<organism evidence="1 2">
    <name type="scientific">Thiorhodococcus mannitoliphagus</name>
    <dbReference type="NCBI Taxonomy" id="329406"/>
    <lineage>
        <taxon>Bacteria</taxon>
        <taxon>Pseudomonadati</taxon>
        <taxon>Pseudomonadota</taxon>
        <taxon>Gammaproteobacteria</taxon>
        <taxon>Chromatiales</taxon>
        <taxon>Chromatiaceae</taxon>
        <taxon>Thiorhodococcus</taxon>
    </lineage>
</organism>
<dbReference type="Proteomes" id="UP000471640">
    <property type="component" value="Unassembled WGS sequence"/>
</dbReference>
<comment type="caution">
    <text evidence="1">The sequence shown here is derived from an EMBL/GenBank/DDBJ whole genome shotgun (WGS) entry which is preliminary data.</text>
</comment>
<keyword evidence="2" id="KW-1185">Reference proteome</keyword>
<accession>A0A6P1E8V7</accession>
<dbReference type="AlphaFoldDB" id="A0A6P1E8V7"/>
<dbReference type="RefSeq" id="WP_164657271.1">
    <property type="nucleotide sequence ID" value="NZ_JAAIJR010000395.1"/>
</dbReference>
<sequence>DDPLLEDLLDLAEGLPNVLLWLPLAKPPDAVLEGCVCSALQALNVRWSEDDPMPGCRLLYRFASERVRRRLIAAVEAVARTMGWEWQRR</sequence>
<protein>
    <submittedName>
        <fullName evidence="1">Uncharacterized protein</fullName>
    </submittedName>
</protein>
<reference evidence="1 2" key="2">
    <citation type="submission" date="2020-02" db="EMBL/GenBank/DDBJ databases">
        <title>Genome sequences of Thiorhodococcus mannitoliphagus and Thiorhodococcus minor, purple sulfur photosynthetic bacteria in the gammaproteobacterial family, Chromatiaceae.</title>
        <authorList>
            <person name="Aviles F.A."/>
            <person name="Meyer T.E."/>
            <person name="Kyndt J.A."/>
        </authorList>
    </citation>
    <scope>NUCLEOTIDE SEQUENCE [LARGE SCALE GENOMIC DNA]</scope>
    <source>
        <strain evidence="1 2">DSM 18266</strain>
    </source>
</reference>
<name>A0A6P1E8V7_9GAMM</name>
<proteinExistence type="predicted"/>
<gene>
    <name evidence="1" type="ORF">G3480_27105</name>
</gene>
<evidence type="ECO:0000313" key="2">
    <source>
        <dbReference type="Proteomes" id="UP000471640"/>
    </source>
</evidence>
<reference evidence="2" key="1">
    <citation type="journal article" date="2020" name="Microbiol. Resour. Announc.">
        <title>Draft Genome Sequences of Thiorhodococcus mannitoliphagus and Thiorhodococcus minor, Purple Sulfur Photosynthetic Bacteria in the Gammaproteobacterial Family Chromatiaceae.</title>
        <authorList>
            <person name="Aviles F.A."/>
            <person name="Meyer T.E."/>
            <person name="Kyndt J.A."/>
        </authorList>
    </citation>
    <scope>NUCLEOTIDE SEQUENCE [LARGE SCALE GENOMIC DNA]</scope>
    <source>
        <strain evidence="2">DSM 18266</strain>
    </source>
</reference>
<evidence type="ECO:0000313" key="1">
    <source>
        <dbReference type="EMBL" id="NEX23875.1"/>
    </source>
</evidence>
<dbReference type="EMBL" id="JAAIJR010000395">
    <property type="protein sequence ID" value="NEX23875.1"/>
    <property type="molecule type" value="Genomic_DNA"/>
</dbReference>